<name>A0A2Z6M0A6_TRISU</name>
<dbReference type="AlphaFoldDB" id="A0A2Z6M0A6"/>
<evidence type="ECO:0000313" key="2">
    <source>
        <dbReference type="Proteomes" id="UP000242715"/>
    </source>
</evidence>
<dbReference type="OrthoDB" id="1748449at2759"/>
<gene>
    <name evidence="1" type="ORF">TSUD_334510</name>
</gene>
<proteinExistence type="predicted"/>
<keyword evidence="2" id="KW-1185">Reference proteome</keyword>
<dbReference type="Proteomes" id="UP000242715">
    <property type="component" value="Unassembled WGS sequence"/>
</dbReference>
<sequence length="111" mass="12868">MLCVVNRQTAAVVAWILWNNRNNWVWNSVKESENVLATCAMHMVDEWCAMNVLLQQNIASGTVLTVTQWQQLRDGWLKCNVDARFYEDLGHMGGDRCVWMHEEGLFQLVLI</sequence>
<reference evidence="2" key="1">
    <citation type="journal article" date="2017" name="Front. Plant Sci.">
        <title>Climate Clever Clovers: New Paradigm to Reduce the Environmental Footprint of Ruminants by Breeding Low Methanogenic Forages Utilizing Haplotype Variation.</title>
        <authorList>
            <person name="Kaur P."/>
            <person name="Appels R."/>
            <person name="Bayer P.E."/>
            <person name="Keeble-Gagnere G."/>
            <person name="Wang J."/>
            <person name="Hirakawa H."/>
            <person name="Shirasawa K."/>
            <person name="Vercoe P."/>
            <person name="Stefanova K."/>
            <person name="Durmic Z."/>
            <person name="Nichols P."/>
            <person name="Revell C."/>
            <person name="Isobe S.N."/>
            <person name="Edwards D."/>
            <person name="Erskine W."/>
        </authorList>
    </citation>
    <scope>NUCLEOTIDE SEQUENCE [LARGE SCALE GENOMIC DNA]</scope>
    <source>
        <strain evidence="2">cv. Daliak</strain>
    </source>
</reference>
<dbReference type="EMBL" id="DF973268">
    <property type="protein sequence ID" value="GAU23403.1"/>
    <property type="molecule type" value="Genomic_DNA"/>
</dbReference>
<organism evidence="1 2">
    <name type="scientific">Trifolium subterraneum</name>
    <name type="common">Subterranean clover</name>
    <dbReference type="NCBI Taxonomy" id="3900"/>
    <lineage>
        <taxon>Eukaryota</taxon>
        <taxon>Viridiplantae</taxon>
        <taxon>Streptophyta</taxon>
        <taxon>Embryophyta</taxon>
        <taxon>Tracheophyta</taxon>
        <taxon>Spermatophyta</taxon>
        <taxon>Magnoliopsida</taxon>
        <taxon>eudicotyledons</taxon>
        <taxon>Gunneridae</taxon>
        <taxon>Pentapetalae</taxon>
        <taxon>rosids</taxon>
        <taxon>fabids</taxon>
        <taxon>Fabales</taxon>
        <taxon>Fabaceae</taxon>
        <taxon>Papilionoideae</taxon>
        <taxon>50 kb inversion clade</taxon>
        <taxon>NPAAA clade</taxon>
        <taxon>Hologalegina</taxon>
        <taxon>IRL clade</taxon>
        <taxon>Trifolieae</taxon>
        <taxon>Trifolium</taxon>
    </lineage>
</organism>
<protein>
    <recommendedName>
        <fullName evidence="3">Reverse transcriptase zinc-binding domain-containing protein</fullName>
    </recommendedName>
</protein>
<accession>A0A2Z6M0A6</accession>
<evidence type="ECO:0000313" key="1">
    <source>
        <dbReference type="EMBL" id="GAU23403.1"/>
    </source>
</evidence>
<evidence type="ECO:0008006" key="3">
    <source>
        <dbReference type="Google" id="ProtNLM"/>
    </source>
</evidence>